<reference evidence="4" key="1">
    <citation type="submission" date="2021-01" db="EMBL/GenBank/DDBJ databases">
        <authorList>
            <person name="Corre E."/>
            <person name="Pelletier E."/>
            <person name="Niang G."/>
            <person name="Scheremetjew M."/>
            <person name="Finn R."/>
            <person name="Kale V."/>
            <person name="Holt S."/>
            <person name="Cochrane G."/>
            <person name="Meng A."/>
            <person name="Brown T."/>
            <person name="Cohen L."/>
        </authorList>
    </citation>
    <scope>NUCLEOTIDE SEQUENCE</scope>
    <source>
        <strain evidence="4">CCMP3105</strain>
    </source>
</reference>
<feature type="compositionally biased region" description="Acidic residues" evidence="2">
    <location>
        <begin position="113"/>
        <end position="122"/>
    </location>
</feature>
<feature type="region of interest" description="Disordered" evidence="2">
    <location>
        <begin position="91"/>
        <end position="122"/>
    </location>
</feature>
<protein>
    <recommendedName>
        <fullName evidence="3">EF-hand domain-containing protein</fullName>
    </recommendedName>
</protein>
<name>A0A7S4SCE2_9DINO</name>
<dbReference type="SUPFAM" id="SSF47473">
    <property type="entry name" value="EF-hand"/>
    <property type="match status" value="1"/>
</dbReference>
<dbReference type="AlphaFoldDB" id="A0A7S4SCE2"/>
<dbReference type="EMBL" id="HBNR01068054">
    <property type="protein sequence ID" value="CAE4641198.1"/>
    <property type="molecule type" value="Transcribed_RNA"/>
</dbReference>
<evidence type="ECO:0000259" key="3">
    <source>
        <dbReference type="PROSITE" id="PS50222"/>
    </source>
</evidence>
<dbReference type="PROSITE" id="PS00018">
    <property type="entry name" value="EF_HAND_1"/>
    <property type="match status" value="2"/>
</dbReference>
<dbReference type="SMART" id="SM00054">
    <property type="entry name" value="EFh"/>
    <property type="match status" value="2"/>
</dbReference>
<dbReference type="InterPro" id="IPR018247">
    <property type="entry name" value="EF_Hand_1_Ca_BS"/>
</dbReference>
<organism evidence="4">
    <name type="scientific">Alexandrium monilatum</name>
    <dbReference type="NCBI Taxonomy" id="311494"/>
    <lineage>
        <taxon>Eukaryota</taxon>
        <taxon>Sar</taxon>
        <taxon>Alveolata</taxon>
        <taxon>Dinophyceae</taxon>
        <taxon>Gonyaulacales</taxon>
        <taxon>Pyrocystaceae</taxon>
        <taxon>Alexandrium</taxon>
    </lineage>
</organism>
<feature type="domain" description="EF-hand" evidence="3">
    <location>
        <begin position="161"/>
        <end position="196"/>
    </location>
</feature>
<keyword evidence="1" id="KW-0106">Calcium</keyword>
<evidence type="ECO:0000256" key="1">
    <source>
        <dbReference type="ARBA" id="ARBA00022837"/>
    </source>
</evidence>
<dbReference type="GO" id="GO:0005509">
    <property type="term" value="F:calcium ion binding"/>
    <property type="evidence" value="ECO:0007669"/>
    <property type="project" value="InterPro"/>
</dbReference>
<dbReference type="Pfam" id="PF13499">
    <property type="entry name" value="EF-hand_7"/>
    <property type="match status" value="1"/>
</dbReference>
<evidence type="ECO:0000313" key="4">
    <source>
        <dbReference type="EMBL" id="CAE4641198.1"/>
    </source>
</evidence>
<dbReference type="Gene3D" id="1.10.238.10">
    <property type="entry name" value="EF-hand"/>
    <property type="match status" value="1"/>
</dbReference>
<dbReference type="CDD" id="cd00051">
    <property type="entry name" value="EFh"/>
    <property type="match status" value="1"/>
</dbReference>
<dbReference type="InterPro" id="IPR011992">
    <property type="entry name" value="EF-hand-dom_pair"/>
</dbReference>
<dbReference type="PROSITE" id="PS50222">
    <property type="entry name" value="EF_HAND_2"/>
    <property type="match status" value="2"/>
</dbReference>
<feature type="domain" description="EF-hand" evidence="3">
    <location>
        <begin position="198"/>
        <end position="233"/>
    </location>
</feature>
<evidence type="ECO:0000256" key="2">
    <source>
        <dbReference type="SAM" id="MobiDB-lite"/>
    </source>
</evidence>
<gene>
    <name evidence="4" type="ORF">AMON00008_LOCUS48142</name>
</gene>
<sequence length="272" mass="29072">MGTDGSQAVLAGKSTHRVDGVGEFTGMSIVTSKTKELKRATEREAWEAGQRTSVGMLEYYRKKAAEGDKECEDAIEPTKAVIEGYSQFTQVNPLAPPAGSESESNEDAAAQDNDADAADAGEDDDVDAAAIAAAAEARERKRVALPMQMEAFSQKVVLSERQFEMYRLAFDAVDKDRSGKVDRGEVAALIAAQLGREPTPAQVEGFLDRFDANRDGLITLEEWIGATVGKEWAVSSGLLGEPPSEEQASPDFVDKDGNPMAVGLIYVFTGGG</sequence>
<dbReference type="InterPro" id="IPR002048">
    <property type="entry name" value="EF_hand_dom"/>
</dbReference>
<accession>A0A7S4SCE2</accession>
<proteinExistence type="predicted"/>